<gene>
    <name evidence="7" type="ORF">HYH03_016966</name>
</gene>
<dbReference type="AlphaFoldDB" id="A0A835XI51"/>
<evidence type="ECO:0000313" key="8">
    <source>
        <dbReference type="Proteomes" id="UP000612055"/>
    </source>
</evidence>
<dbReference type="InterPro" id="IPR007872">
    <property type="entry name" value="DPH_MB_dom"/>
</dbReference>
<evidence type="ECO:0000256" key="3">
    <source>
        <dbReference type="ARBA" id="ARBA00022833"/>
    </source>
</evidence>
<organism evidence="7 8">
    <name type="scientific">Edaphochlamys debaryana</name>
    <dbReference type="NCBI Taxonomy" id="47281"/>
    <lineage>
        <taxon>Eukaryota</taxon>
        <taxon>Viridiplantae</taxon>
        <taxon>Chlorophyta</taxon>
        <taxon>core chlorophytes</taxon>
        <taxon>Chlorophyceae</taxon>
        <taxon>CS clade</taxon>
        <taxon>Chlamydomonadales</taxon>
        <taxon>Chlamydomonadales incertae sedis</taxon>
        <taxon>Edaphochlamys</taxon>
    </lineage>
</organism>
<evidence type="ECO:0000256" key="4">
    <source>
        <dbReference type="ARBA" id="ARBA00023004"/>
    </source>
</evidence>
<protein>
    <recommendedName>
        <fullName evidence="9">Diphthamide biosynthesis protein 4</fullName>
    </recommendedName>
</protein>
<dbReference type="PRINTS" id="PR00625">
    <property type="entry name" value="JDOMAIN"/>
</dbReference>
<dbReference type="PROSITE" id="PS51074">
    <property type="entry name" value="DPH_MB"/>
    <property type="match status" value="1"/>
</dbReference>
<comment type="caution">
    <text evidence="7">The sequence shown here is derived from an EMBL/GenBank/DDBJ whole genome shotgun (WGS) entry which is preliminary data.</text>
</comment>
<dbReference type="GO" id="GO:0001671">
    <property type="term" value="F:ATPase activator activity"/>
    <property type="evidence" value="ECO:0007669"/>
    <property type="project" value="TreeGrafter"/>
</dbReference>
<dbReference type="Gene3D" id="3.10.660.10">
    <property type="entry name" value="DPH Zinc finger"/>
    <property type="match status" value="1"/>
</dbReference>
<reference evidence="7" key="1">
    <citation type="journal article" date="2020" name="bioRxiv">
        <title>Comparative genomics of Chlamydomonas.</title>
        <authorList>
            <person name="Craig R.J."/>
            <person name="Hasan A.R."/>
            <person name="Ness R.W."/>
            <person name="Keightley P.D."/>
        </authorList>
    </citation>
    <scope>NUCLEOTIDE SEQUENCE</scope>
    <source>
        <strain evidence="7">CCAP 11/70</strain>
    </source>
</reference>
<dbReference type="Pfam" id="PF00226">
    <property type="entry name" value="DnaJ"/>
    <property type="match status" value="1"/>
</dbReference>
<evidence type="ECO:0000256" key="2">
    <source>
        <dbReference type="ARBA" id="ARBA00022723"/>
    </source>
</evidence>
<dbReference type="Proteomes" id="UP000612055">
    <property type="component" value="Unassembled WGS sequence"/>
</dbReference>
<accession>A0A835XI51</accession>
<dbReference type="InterPro" id="IPR001623">
    <property type="entry name" value="DnaJ_domain"/>
</dbReference>
<proteinExistence type="inferred from homology"/>
<dbReference type="CDD" id="cd06257">
    <property type="entry name" value="DnaJ"/>
    <property type="match status" value="1"/>
</dbReference>
<keyword evidence="4" id="KW-0408">Iron</keyword>
<dbReference type="SUPFAM" id="SSF46565">
    <property type="entry name" value="Chaperone J-domain"/>
    <property type="match status" value="1"/>
</dbReference>
<evidence type="ECO:0000256" key="1">
    <source>
        <dbReference type="ARBA" id="ARBA00006169"/>
    </source>
</evidence>
<dbReference type="Pfam" id="PF05207">
    <property type="entry name" value="Zn_ribbon_CSL"/>
    <property type="match status" value="1"/>
</dbReference>
<dbReference type="PANTHER" id="PTHR45255">
    <property type="entry name" value="DNAJ HOMOLOG SUBFAMILY C MEMBER 24"/>
    <property type="match status" value="1"/>
</dbReference>
<dbReference type="GO" id="GO:0008198">
    <property type="term" value="F:ferrous iron binding"/>
    <property type="evidence" value="ECO:0007669"/>
    <property type="project" value="TreeGrafter"/>
</dbReference>
<dbReference type="SMART" id="SM00271">
    <property type="entry name" value="DnaJ"/>
    <property type="match status" value="1"/>
</dbReference>
<comment type="similarity">
    <text evidence="1">Belongs to the DPH4 family.</text>
</comment>
<keyword evidence="2" id="KW-0479">Metal-binding</keyword>
<dbReference type="InterPro" id="IPR036671">
    <property type="entry name" value="DPH_MB_sf"/>
</dbReference>
<dbReference type="InterPro" id="IPR036869">
    <property type="entry name" value="J_dom_sf"/>
</dbReference>
<keyword evidence="8" id="KW-1185">Reference proteome</keyword>
<dbReference type="InterPro" id="IPR018253">
    <property type="entry name" value="DnaJ_domain_CS"/>
</dbReference>
<dbReference type="EMBL" id="JAEHOE010000154">
    <property type="protein sequence ID" value="KAG2484231.1"/>
    <property type="molecule type" value="Genomic_DNA"/>
</dbReference>
<keyword evidence="3" id="KW-0862">Zinc</keyword>
<dbReference type="OrthoDB" id="513584at2759"/>
<dbReference type="PANTHER" id="PTHR45255:SF1">
    <property type="entry name" value="DNAJ HOMOLOG SUBFAMILY C MEMBER 24"/>
    <property type="match status" value="1"/>
</dbReference>
<dbReference type="PROSITE" id="PS00636">
    <property type="entry name" value="DNAJ_1"/>
    <property type="match status" value="1"/>
</dbReference>
<dbReference type="PROSITE" id="PS50076">
    <property type="entry name" value="DNAJ_2"/>
    <property type="match status" value="1"/>
</dbReference>
<evidence type="ECO:0000313" key="7">
    <source>
        <dbReference type="EMBL" id="KAG2484231.1"/>
    </source>
</evidence>
<feature type="domain" description="J" evidence="5">
    <location>
        <begin position="2"/>
        <end position="76"/>
    </location>
</feature>
<evidence type="ECO:0000259" key="6">
    <source>
        <dbReference type="PROSITE" id="PS51074"/>
    </source>
</evidence>
<evidence type="ECO:0000259" key="5">
    <source>
        <dbReference type="PROSITE" id="PS50076"/>
    </source>
</evidence>
<feature type="domain" description="DPH-type MB" evidence="6">
    <location>
        <begin position="87"/>
        <end position="146"/>
    </location>
</feature>
<dbReference type="SUPFAM" id="SSF144217">
    <property type="entry name" value="CSL zinc finger"/>
    <property type="match status" value="1"/>
</dbReference>
<name>A0A835XI51_9CHLO</name>
<evidence type="ECO:0008006" key="9">
    <source>
        <dbReference type="Google" id="ProtNLM"/>
    </source>
</evidence>
<sequence>MSHYETLGVPRDASTNDIKDAYRAAVLKHHPDKLAGADCGNGAEASLADSADFKRVQQAWEVLRDPSQRAAYDSGLTLAALRATVAFQDELTLDEMDAETEEGEDVYTYPCRCGDSYRLRKVDANEHPDIAVQCRTCSNQVLVKTT</sequence>
<dbReference type="Gene3D" id="1.10.287.110">
    <property type="entry name" value="DnaJ domain"/>
    <property type="match status" value="1"/>
</dbReference>